<feature type="transmembrane region" description="Helical" evidence="1">
    <location>
        <begin position="250"/>
        <end position="269"/>
    </location>
</feature>
<accession>A0A0U5HRT2</accession>
<reference evidence="4" key="1">
    <citation type="journal article" date="2016" name="Environ. Microbiol.">
        <title>The complete genome of a viable archaeum isolated from 123-million-year-old rock salt.</title>
        <authorList>
            <person name="Jaakkola S.T."/>
            <person name="Pfeiffer F."/>
            <person name="Ravantti J.J."/>
            <person name="Guo Q."/>
            <person name="Liu Y."/>
            <person name="Chen X."/>
            <person name="Ma H."/>
            <person name="Yang C."/>
            <person name="Oksanen H.M."/>
            <person name="Bamford D.H."/>
        </authorList>
    </citation>
    <scope>NUCLEOTIDE SEQUENCE</scope>
    <source>
        <strain evidence="4">JI20-1</strain>
    </source>
</reference>
<dbReference type="AlphaFoldDB" id="A0A0U5HRT2"/>
<protein>
    <submittedName>
        <fullName evidence="3">DUF418 domain protein</fullName>
    </submittedName>
</protein>
<evidence type="ECO:0000256" key="1">
    <source>
        <dbReference type="SAM" id="Phobius"/>
    </source>
</evidence>
<dbReference type="InterPro" id="IPR007349">
    <property type="entry name" value="DUF418"/>
</dbReference>
<dbReference type="GeneID" id="26658194"/>
<evidence type="ECO:0000313" key="4">
    <source>
        <dbReference type="Proteomes" id="UP000066737"/>
    </source>
</evidence>
<feature type="transmembrane region" description="Helical" evidence="1">
    <location>
        <begin position="71"/>
        <end position="87"/>
    </location>
</feature>
<feature type="transmembrane region" description="Helical" evidence="1">
    <location>
        <begin position="20"/>
        <end position="37"/>
    </location>
</feature>
<sequence>MSGEGGPTPPSERVVGLDALRGFALLGILVVNVRLFSMPEVVLLNPTAYGDFAGANYWAWFAGHVLVEQKFITLFTLLFGGGIALFVRNRERRGEPALALHLRRSGLLVAFGLLHAYLLWYGDVLVAYGVTALWVVGARHEPARRQAVLGLGLLFVPSATEVASALFADLSAFAQTWRPAEAALRAEIETYRSGWLAQLAHRVPTAFERQTSGYLASTGWRVSGSMLLGMALFEWGVLTNDRSERFYRRLAAVGGTTGLAIALAGVWYVEASGWTPAAGLLWRQFNYWGSLPLAGAYVAVVMLYARRRPDGVLTRTLAGVGRTAFSNYLLQSVLATTVFYGHGLGLFGRVTRFEALGVVAAIWAVQVALTVLWLRRYRYGPMEWLWRTLTYGERQPLSAGREDDSSA</sequence>
<dbReference type="Proteomes" id="UP000066737">
    <property type="component" value="Chromosome I"/>
</dbReference>
<feature type="domain" description="DUF418" evidence="2">
    <location>
        <begin position="234"/>
        <end position="392"/>
    </location>
</feature>
<keyword evidence="1" id="KW-0812">Transmembrane</keyword>
<dbReference type="Pfam" id="PF04235">
    <property type="entry name" value="DUF418"/>
    <property type="match status" value="1"/>
</dbReference>
<dbReference type="PANTHER" id="PTHR30590">
    <property type="entry name" value="INNER MEMBRANE PROTEIN"/>
    <property type="match status" value="1"/>
</dbReference>
<gene>
    <name evidence="3" type="ORF">HHUB_1509</name>
</gene>
<dbReference type="EMBL" id="LN831302">
    <property type="protein sequence ID" value="CQH49307.1"/>
    <property type="molecule type" value="Genomic_DNA"/>
</dbReference>
<dbReference type="KEGG" id="hhb:Hhub_1509"/>
<feature type="transmembrane region" description="Helical" evidence="1">
    <location>
        <begin position="148"/>
        <end position="168"/>
    </location>
</feature>
<dbReference type="InterPro" id="IPR052529">
    <property type="entry name" value="Bact_Transport_Assoc"/>
</dbReference>
<keyword evidence="1" id="KW-0472">Membrane</keyword>
<keyword evidence="4" id="KW-1185">Reference proteome</keyword>
<feature type="transmembrane region" description="Helical" evidence="1">
    <location>
        <begin position="285"/>
        <end position="305"/>
    </location>
</feature>
<dbReference type="RefSeq" id="WP_059055890.1">
    <property type="nucleotide sequence ID" value="NZ_CEML01000002.1"/>
</dbReference>
<organism evidence="3 4">
    <name type="scientific">Halobacterium hubeiense</name>
    <dbReference type="NCBI Taxonomy" id="1407499"/>
    <lineage>
        <taxon>Archaea</taxon>
        <taxon>Methanobacteriati</taxon>
        <taxon>Methanobacteriota</taxon>
        <taxon>Stenosarchaea group</taxon>
        <taxon>Halobacteria</taxon>
        <taxon>Halobacteriales</taxon>
        <taxon>Halobacteriaceae</taxon>
        <taxon>Halobacterium</taxon>
    </lineage>
</organism>
<dbReference type="PANTHER" id="PTHR30590:SF2">
    <property type="entry name" value="INNER MEMBRANE PROTEIN"/>
    <property type="match status" value="1"/>
</dbReference>
<dbReference type="STRING" id="1407499.HHUB_1509"/>
<proteinExistence type="predicted"/>
<feature type="transmembrane region" description="Helical" evidence="1">
    <location>
        <begin position="107"/>
        <end position="136"/>
    </location>
</feature>
<name>A0A0U5HRT2_9EURY</name>
<feature type="transmembrane region" description="Helical" evidence="1">
    <location>
        <begin position="325"/>
        <end position="343"/>
    </location>
</feature>
<evidence type="ECO:0000259" key="2">
    <source>
        <dbReference type="Pfam" id="PF04235"/>
    </source>
</evidence>
<keyword evidence="1" id="KW-1133">Transmembrane helix</keyword>
<evidence type="ECO:0000313" key="3">
    <source>
        <dbReference type="EMBL" id="CQH49307.1"/>
    </source>
</evidence>
<dbReference type="OrthoDB" id="268997at2157"/>
<feature type="transmembrane region" description="Helical" evidence="1">
    <location>
        <begin position="355"/>
        <end position="374"/>
    </location>
</feature>